<dbReference type="SMART" id="SM00360">
    <property type="entry name" value="RRM"/>
    <property type="match status" value="2"/>
</dbReference>
<dbReference type="AlphaFoldDB" id="A0A0A1TYA6"/>
<dbReference type="GO" id="GO:0048026">
    <property type="term" value="P:positive regulation of mRNA splicing, via spliceosome"/>
    <property type="evidence" value="ECO:0007669"/>
    <property type="project" value="TreeGrafter"/>
</dbReference>
<dbReference type="PROSITE" id="PS50102">
    <property type="entry name" value="RRM"/>
    <property type="match status" value="2"/>
</dbReference>
<protein>
    <submittedName>
        <fullName evidence="3">Splicing factor 3B subunit, putative</fullName>
    </submittedName>
</protein>
<sequence length="199" mass="22099">MGSYGGMPVFHNVESTVCCTDLDQQVSEGLLYELMIQAGPVMSVSIPRDRVSGQHRGVGYVEYKSDRDADYSVKIFSDNVYLFGKLVKFNRSNQVRRGAIDIGANLFVNNLDKSVDESLLHSTFCNFGNLVSPPKINTDTKSGKVYAFINYDSFDAADKAIANLNGQMLSGKQISVEYAFKNKRGERYGTAAERFLAHH</sequence>
<dbReference type="InterPro" id="IPR012677">
    <property type="entry name" value="Nucleotide-bd_a/b_plait_sf"/>
</dbReference>
<name>A0A0A1TYA6_ENTIV</name>
<evidence type="ECO:0000256" key="1">
    <source>
        <dbReference type="PROSITE-ProRule" id="PRU00176"/>
    </source>
</evidence>
<dbReference type="InterPro" id="IPR035979">
    <property type="entry name" value="RBD_domain_sf"/>
</dbReference>
<dbReference type="Gene3D" id="3.30.70.330">
    <property type="match status" value="2"/>
</dbReference>
<feature type="domain" description="RRM" evidence="2">
    <location>
        <begin position="104"/>
        <end position="181"/>
    </location>
</feature>
<dbReference type="SUPFAM" id="SSF54928">
    <property type="entry name" value="RNA-binding domain, RBD"/>
    <property type="match status" value="1"/>
</dbReference>
<dbReference type="InterPro" id="IPR052084">
    <property type="entry name" value="SF3B4_spliceosome_assoc"/>
</dbReference>
<dbReference type="VEuPathDB" id="AmoebaDB:EIN_034130"/>
<dbReference type="OrthoDB" id="10259687at2759"/>
<gene>
    <name evidence="3" type="ORF">EIN_034130</name>
</gene>
<dbReference type="GO" id="GO:0071011">
    <property type="term" value="C:precatalytic spliceosome"/>
    <property type="evidence" value="ECO:0007669"/>
    <property type="project" value="TreeGrafter"/>
</dbReference>
<dbReference type="InterPro" id="IPR000504">
    <property type="entry name" value="RRM_dom"/>
</dbReference>
<dbReference type="PANTHER" id="PTHR48030:SF3">
    <property type="entry name" value="SPLICING FACTOR 3B SUBUNIT 4"/>
    <property type="match status" value="1"/>
</dbReference>
<dbReference type="PANTHER" id="PTHR48030">
    <property type="entry name" value="SPLICING FACTOR 3B SUBUNIT 4"/>
    <property type="match status" value="1"/>
</dbReference>
<dbReference type="EMBL" id="KB206969">
    <property type="protein sequence ID" value="ELP86502.1"/>
    <property type="molecule type" value="Genomic_DNA"/>
</dbReference>
<dbReference type="Pfam" id="PF00076">
    <property type="entry name" value="RRM_1"/>
    <property type="match status" value="2"/>
</dbReference>
<reference evidence="3 4" key="1">
    <citation type="submission" date="2012-10" db="EMBL/GenBank/DDBJ databases">
        <authorList>
            <person name="Zafar N."/>
            <person name="Inman J."/>
            <person name="Hall N."/>
            <person name="Lorenzi H."/>
            <person name="Caler E."/>
        </authorList>
    </citation>
    <scope>NUCLEOTIDE SEQUENCE [LARGE SCALE GENOMIC DNA]</scope>
    <source>
        <strain evidence="3 4">IP1</strain>
    </source>
</reference>
<organism evidence="3 4">
    <name type="scientific">Entamoeba invadens IP1</name>
    <dbReference type="NCBI Taxonomy" id="370355"/>
    <lineage>
        <taxon>Eukaryota</taxon>
        <taxon>Amoebozoa</taxon>
        <taxon>Evosea</taxon>
        <taxon>Archamoebae</taxon>
        <taxon>Mastigamoebida</taxon>
        <taxon>Entamoebidae</taxon>
        <taxon>Entamoeba</taxon>
    </lineage>
</organism>
<evidence type="ECO:0000259" key="2">
    <source>
        <dbReference type="PROSITE" id="PS50102"/>
    </source>
</evidence>
<dbReference type="RefSeq" id="XP_004185848.1">
    <property type="nucleotide sequence ID" value="XM_004185800.1"/>
</dbReference>
<keyword evidence="4" id="KW-1185">Reference proteome</keyword>
<dbReference type="GO" id="GO:0005730">
    <property type="term" value="C:nucleolus"/>
    <property type="evidence" value="ECO:0007669"/>
    <property type="project" value="TreeGrafter"/>
</dbReference>
<dbReference type="Proteomes" id="UP000014680">
    <property type="component" value="Unassembled WGS sequence"/>
</dbReference>
<dbReference type="GO" id="GO:0003723">
    <property type="term" value="F:RNA binding"/>
    <property type="evidence" value="ECO:0007669"/>
    <property type="project" value="UniProtKB-UniRule"/>
</dbReference>
<evidence type="ECO:0000313" key="3">
    <source>
        <dbReference type="EMBL" id="ELP86502.1"/>
    </source>
</evidence>
<dbReference type="KEGG" id="eiv:EIN_034130"/>
<keyword evidence="1" id="KW-0694">RNA-binding</keyword>
<dbReference type="GeneID" id="14885395"/>
<dbReference type="OMA" id="IVWELMI"/>
<proteinExistence type="predicted"/>
<evidence type="ECO:0000313" key="4">
    <source>
        <dbReference type="Proteomes" id="UP000014680"/>
    </source>
</evidence>
<accession>A0A0A1TYA6</accession>
<feature type="domain" description="RRM" evidence="2">
    <location>
        <begin position="15"/>
        <end position="94"/>
    </location>
</feature>